<proteinExistence type="predicted"/>
<name>A0A8H6Y642_9AGAR</name>
<dbReference type="OrthoDB" id="2793508at2759"/>
<dbReference type="EMBL" id="JACAZI010000008">
    <property type="protein sequence ID" value="KAF7353963.1"/>
    <property type="molecule type" value="Genomic_DNA"/>
</dbReference>
<accession>A0A8H6Y642</accession>
<gene>
    <name evidence="1" type="ORF">MVEN_01082700</name>
</gene>
<dbReference type="Proteomes" id="UP000620124">
    <property type="component" value="Unassembled WGS sequence"/>
</dbReference>
<dbReference type="AlphaFoldDB" id="A0A8H6Y642"/>
<sequence>MNAPHLFPDNVKRADRLQQLINHIGVLQSDIIKEKRRMDELDKAARASLDELLRKGEISTLEELKKKAMSNLTEEQRRNYQALIDATKTVHQIGETMFWAALVLGGPELAKFGGPAIMGLFKGASGMQAVQGSVGALVETLAKATAGTAAAAGQGVAKVAETAVKATEAAGEGAAAAAEGMNTVRRFRYKRWAKMDQKEHKLPKPSVSWANMASGSPVLGVVLLVAIPIVELFLGAKQKERLIEGIHETQVARLVVDCLREQARHVTEQMSSIKTYLDILKKGKKEEAEAFGEELLATIRTANAGIDLETLEDNLQKSDKTTSNYYGEDDLSASNVVEFALKKQEEEDKLEKGSR</sequence>
<reference evidence="1" key="1">
    <citation type="submission" date="2020-05" db="EMBL/GenBank/DDBJ databases">
        <title>Mycena genomes resolve the evolution of fungal bioluminescence.</title>
        <authorList>
            <person name="Tsai I.J."/>
        </authorList>
    </citation>
    <scope>NUCLEOTIDE SEQUENCE</scope>
    <source>
        <strain evidence="1">CCC161011</strain>
    </source>
</reference>
<organism evidence="1 2">
    <name type="scientific">Mycena venus</name>
    <dbReference type="NCBI Taxonomy" id="2733690"/>
    <lineage>
        <taxon>Eukaryota</taxon>
        <taxon>Fungi</taxon>
        <taxon>Dikarya</taxon>
        <taxon>Basidiomycota</taxon>
        <taxon>Agaricomycotina</taxon>
        <taxon>Agaricomycetes</taxon>
        <taxon>Agaricomycetidae</taxon>
        <taxon>Agaricales</taxon>
        <taxon>Marasmiineae</taxon>
        <taxon>Mycenaceae</taxon>
        <taxon>Mycena</taxon>
    </lineage>
</organism>
<evidence type="ECO:0000313" key="1">
    <source>
        <dbReference type="EMBL" id="KAF7353963.1"/>
    </source>
</evidence>
<evidence type="ECO:0000313" key="2">
    <source>
        <dbReference type="Proteomes" id="UP000620124"/>
    </source>
</evidence>
<protein>
    <submittedName>
        <fullName evidence="1">Uncharacterized protein</fullName>
    </submittedName>
</protein>
<comment type="caution">
    <text evidence="1">The sequence shown here is derived from an EMBL/GenBank/DDBJ whole genome shotgun (WGS) entry which is preliminary data.</text>
</comment>
<keyword evidence="2" id="KW-1185">Reference proteome</keyword>